<dbReference type="EMBL" id="QJKJ01012417">
    <property type="protein sequence ID" value="RDX68731.1"/>
    <property type="molecule type" value="Genomic_DNA"/>
</dbReference>
<comment type="caution">
    <text evidence="3">The sequence shown here is derived from an EMBL/GenBank/DDBJ whole genome shotgun (WGS) entry which is preliminary data.</text>
</comment>
<dbReference type="AlphaFoldDB" id="A0A371ERP5"/>
<dbReference type="Proteomes" id="UP000257109">
    <property type="component" value="Unassembled WGS sequence"/>
</dbReference>
<gene>
    <name evidence="3" type="ORF">CR513_52248</name>
</gene>
<keyword evidence="4" id="KW-1185">Reference proteome</keyword>
<evidence type="ECO:0000256" key="1">
    <source>
        <dbReference type="SAM" id="MobiDB-lite"/>
    </source>
</evidence>
<accession>A0A371ERP5</accession>
<feature type="domain" description="Retrotransposon gag" evidence="2">
    <location>
        <begin position="112"/>
        <end position="183"/>
    </location>
</feature>
<sequence>MEYMKKLEEKIEKLGGGLDSMRIDSNNVNAKIRSWSKKQEKEVKKSKKVSSSSDEHGESYNSKSNRSHRSEKNELKVKQNLDCINCEDITNIKLIALSFEGYALIRGMGRACIESWEELKKEMSESFFPLYYKRDSFVELQNIYQGTRSVEKYFKEMEFTIIRAQIVESQEATMIRFLHGLNRYIQDIMELHDYTFISTIVHQASKVESQLKRYGRNSYPTTSSN</sequence>
<dbReference type="OrthoDB" id="1934635at2759"/>
<dbReference type="PANTHER" id="PTHR35046:SF9">
    <property type="entry name" value="RNA-DIRECTED DNA POLYMERASE"/>
    <property type="match status" value="1"/>
</dbReference>
<feature type="region of interest" description="Disordered" evidence="1">
    <location>
        <begin position="34"/>
        <end position="73"/>
    </location>
</feature>
<name>A0A371ERP5_MUCPR</name>
<dbReference type="Pfam" id="PF03732">
    <property type="entry name" value="Retrotrans_gag"/>
    <property type="match status" value="1"/>
</dbReference>
<reference evidence="3" key="1">
    <citation type="submission" date="2018-05" db="EMBL/GenBank/DDBJ databases">
        <title>Draft genome of Mucuna pruriens seed.</title>
        <authorList>
            <person name="Nnadi N.E."/>
            <person name="Vos R."/>
            <person name="Hasami M.H."/>
            <person name="Devisetty U.K."/>
            <person name="Aguiy J.C."/>
        </authorList>
    </citation>
    <scope>NUCLEOTIDE SEQUENCE [LARGE SCALE GENOMIC DNA]</scope>
    <source>
        <strain evidence="3">JCA_2017</strain>
    </source>
</reference>
<evidence type="ECO:0000259" key="2">
    <source>
        <dbReference type="Pfam" id="PF03732"/>
    </source>
</evidence>
<dbReference type="InterPro" id="IPR005162">
    <property type="entry name" value="Retrotrans_gag_dom"/>
</dbReference>
<feature type="non-terminal residue" evidence="3">
    <location>
        <position position="1"/>
    </location>
</feature>
<organism evidence="3 4">
    <name type="scientific">Mucuna pruriens</name>
    <name type="common">Velvet bean</name>
    <name type="synonym">Dolichos pruriens</name>
    <dbReference type="NCBI Taxonomy" id="157652"/>
    <lineage>
        <taxon>Eukaryota</taxon>
        <taxon>Viridiplantae</taxon>
        <taxon>Streptophyta</taxon>
        <taxon>Embryophyta</taxon>
        <taxon>Tracheophyta</taxon>
        <taxon>Spermatophyta</taxon>
        <taxon>Magnoliopsida</taxon>
        <taxon>eudicotyledons</taxon>
        <taxon>Gunneridae</taxon>
        <taxon>Pentapetalae</taxon>
        <taxon>rosids</taxon>
        <taxon>fabids</taxon>
        <taxon>Fabales</taxon>
        <taxon>Fabaceae</taxon>
        <taxon>Papilionoideae</taxon>
        <taxon>50 kb inversion clade</taxon>
        <taxon>NPAAA clade</taxon>
        <taxon>indigoferoid/millettioid clade</taxon>
        <taxon>Phaseoleae</taxon>
        <taxon>Mucuna</taxon>
    </lineage>
</organism>
<proteinExistence type="predicted"/>
<dbReference type="PANTHER" id="PTHR35046">
    <property type="entry name" value="ZINC KNUCKLE (CCHC-TYPE) FAMILY PROTEIN"/>
    <property type="match status" value="1"/>
</dbReference>
<evidence type="ECO:0000313" key="3">
    <source>
        <dbReference type="EMBL" id="RDX68731.1"/>
    </source>
</evidence>
<evidence type="ECO:0000313" key="4">
    <source>
        <dbReference type="Proteomes" id="UP000257109"/>
    </source>
</evidence>
<protein>
    <recommendedName>
        <fullName evidence="2">Retrotransposon gag domain-containing protein</fullName>
    </recommendedName>
</protein>